<dbReference type="GO" id="GO:0005886">
    <property type="term" value="C:plasma membrane"/>
    <property type="evidence" value="ECO:0007669"/>
    <property type="project" value="UniProtKB-SubCell"/>
</dbReference>
<reference evidence="8" key="1">
    <citation type="submission" date="2020-05" db="EMBL/GenBank/DDBJ databases">
        <authorList>
            <person name="Chiriac C."/>
            <person name="Salcher M."/>
            <person name="Ghai R."/>
            <person name="Kavagutti S V."/>
        </authorList>
    </citation>
    <scope>NUCLEOTIDE SEQUENCE</scope>
</reference>
<dbReference type="AlphaFoldDB" id="A0A6J7HRZ1"/>
<feature type="transmembrane region" description="Helical" evidence="6">
    <location>
        <begin position="135"/>
        <end position="156"/>
    </location>
</feature>
<evidence type="ECO:0000256" key="5">
    <source>
        <dbReference type="ARBA" id="ARBA00023136"/>
    </source>
</evidence>
<evidence type="ECO:0000313" key="8">
    <source>
        <dbReference type="EMBL" id="CAB4921126.1"/>
    </source>
</evidence>
<sequence length="222" mass="23647">MKDSATKHNCHSHLKIRTLATMSLLHILDLLSTFTFALVGARVAADKGLDYGGIAFIAAIASVSGGTLRNLFLGLSPIWIIDPWIISSILAAVILTLVFRRVTHIGKSLLIMDTFGLAVATMSGVQLAYEMDTTWFAAILLGLITAVTGGLLRDVLCQVEPVLLHRETIGTSALVGAATFVSLLQLNVSGNLAAIIGGAVVVITRIISIQYDLHLPKFKSGR</sequence>
<dbReference type="Pfam" id="PF03458">
    <property type="entry name" value="Gly_transporter"/>
    <property type="match status" value="2"/>
</dbReference>
<keyword evidence="2" id="KW-1003">Cell membrane</keyword>
<evidence type="ECO:0000256" key="4">
    <source>
        <dbReference type="ARBA" id="ARBA00022989"/>
    </source>
</evidence>
<keyword evidence="3 6" id="KW-0812">Transmembrane</keyword>
<feature type="domain" description="Glycine transporter" evidence="7">
    <location>
        <begin position="27"/>
        <end position="100"/>
    </location>
</feature>
<feature type="transmembrane region" description="Helical" evidence="6">
    <location>
        <begin position="110"/>
        <end position="129"/>
    </location>
</feature>
<dbReference type="InterPro" id="IPR005115">
    <property type="entry name" value="Gly_transporter"/>
</dbReference>
<keyword evidence="5 6" id="KW-0472">Membrane</keyword>
<dbReference type="PANTHER" id="PTHR30506">
    <property type="entry name" value="INNER MEMBRANE PROTEIN"/>
    <property type="match status" value="1"/>
</dbReference>
<gene>
    <name evidence="8" type="ORF">UFOPK3684_00402</name>
</gene>
<keyword evidence="4 6" id="KW-1133">Transmembrane helix</keyword>
<feature type="transmembrane region" description="Helical" evidence="6">
    <location>
        <begin position="168"/>
        <end position="186"/>
    </location>
</feature>
<organism evidence="8">
    <name type="scientific">freshwater metagenome</name>
    <dbReference type="NCBI Taxonomy" id="449393"/>
    <lineage>
        <taxon>unclassified sequences</taxon>
        <taxon>metagenomes</taxon>
        <taxon>ecological metagenomes</taxon>
    </lineage>
</organism>
<evidence type="ECO:0000256" key="6">
    <source>
        <dbReference type="SAM" id="Phobius"/>
    </source>
</evidence>
<proteinExistence type="predicted"/>
<protein>
    <submittedName>
        <fullName evidence="8">Unannotated protein</fullName>
    </submittedName>
</protein>
<dbReference type="PANTHER" id="PTHR30506:SF3">
    <property type="entry name" value="UPF0126 INNER MEMBRANE PROTEIN YADS-RELATED"/>
    <property type="match status" value="1"/>
</dbReference>
<feature type="domain" description="Glycine transporter" evidence="7">
    <location>
        <begin position="111"/>
        <end position="182"/>
    </location>
</feature>
<feature type="transmembrane region" description="Helical" evidence="6">
    <location>
        <begin position="78"/>
        <end position="98"/>
    </location>
</feature>
<accession>A0A6J7HRZ1</accession>
<feature type="transmembrane region" description="Helical" evidence="6">
    <location>
        <begin position="20"/>
        <end position="39"/>
    </location>
</feature>
<evidence type="ECO:0000256" key="1">
    <source>
        <dbReference type="ARBA" id="ARBA00004651"/>
    </source>
</evidence>
<feature type="transmembrane region" description="Helical" evidence="6">
    <location>
        <begin position="192"/>
        <end position="213"/>
    </location>
</feature>
<name>A0A6J7HRZ1_9ZZZZ</name>
<feature type="transmembrane region" description="Helical" evidence="6">
    <location>
        <begin position="51"/>
        <end position="72"/>
    </location>
</feature>
<dbReference type="EMBL" id="CAFBMZ010000019">
    <property type="protein sequence ID" value="CAB4921126.1"/>
    <property type="molecule type" value="Genomic_DNA"/>
</dbReference>
<comment type="subcellular location">
    <subcellularLocation>
        <location evidence="1">Cell membrane</location>
        <topology evidence="1">Multi-pass membrane protein</topology>
    </subcellularLocation>
</comment>
<evidence type="ECO:0000256" key="3">
    <source>
        <dbReference type="ARBA" id="ARBA00022692"/>
    </source>
</evidence>
<evidence type="ECO:0000259" key="7">
    <source>
        <dbReference type="Pfam" id="PF03458"/>
    </source>
</evidence>
<evidence type="ECO:0000256" key="2">
    <source>
        <dbReference type="ARBA" id="ARBA00022475"/>
    </source>
</evidence>